<reference evidence="3 4" key="1">
    <citation type="submission" date="2023-07" db="EMBL/GenBank/DDBJ databases">
        <title>Sorghum-associated microbial communities from plants grown in Nebraska, USA.</title>
        <authorList>
            <person name="Schachtman D."/>
        </authorList>
    </citation>
    <scope>NUCLEOTIDE SEQUENCE [LARGE SCALE GENOMIC DNA]</scope>
    <source>
        <strain evidence="3 4">CC60</strain>
    </source>
</reference>
<protein>
    <submittedName>
        <fullName evidence="3">CubicO group peptidase (Beta-lactamase class C family)</fullName>
    </submittedName>
</protein>
<gene>
    <name evidence="3" type="ORF">J2T07_002869</name>
</gene>
<dbReference type="InterPro" id="IPR012338">
    <property type="entry name" value="Beta-lactam/transpept-like"/>
</dbReference>
<organism evidence="3 4">
    <name type="scientific">Luteibacter jiangsuensis</name>
    <dbReference type="NCBI Taxonomy" id="637577"/>
    <lineage>
        <taxon>Bacteria</taxon>
        <taxon>Pseudomonadati</taxon>
        <taxon>Pseudomonadota</taxon>
        <taxon>Gammaproteobacteria</taxon>
        <taxon>Lysobacterales</taxon>
        <taxon>Rhodanobacteraceae</taxon>
        <taxon>Luteibacter</taxon>
    </lineage>
</organism>
<feature type="signal peptide" evidence="1">
    <location>
        <begin position="1"/>
        <end position="24"/>
    </location>
</feature>
<dbReference type="RefSeq" id="WP_306850768.1">
    <property type="nucleotide sequence ID" value="NZ_JAUSSK010000004.1"/>
</dbReference>
<name>A0ABT9T076_9GAMM</name>
<keyword evidence="1" id="KW-0732">Signal</keyword>
<dbReference type="Proteomes" id="UP001237737">
    <property type="component" value="Unassembled WGS sequence"/>
</dbReference>
<feature type="chain" id="PRO_5045136068" evidence="1">
    <location>
        <begin position="25"/>
        <end position="481"/>
    </location>
</feature>
<dbReference type="InterPro" id="IPR001466">
    <property type="entry name" value="Beta-lactam-related"/>
</dbReference>
<dbReference type="InterPro" id="IPR050491">
    <property type="entry name" value="AmpC-like"/>
</dbReference>
<evidence type="ECO:0000256" key="1">
    <source>
        <dbReference type="SAM" id="SignalP"/>
    </source>
</evidence>
<evidence type="ECO:0000313" key="3">
    <source>
        <dbReference type="EMBL" id="MDQ0010663.1"/>
    </source>
</evidence>
<dbReference type="PANTHER" id="PTHR46825:SF12">
    <property type="entry name" value="PENICILLIN-BINDING PROTEIN 4"/>
    <property type="match status" value="1"/>
</dbReference>
<proteinExistence type="predicted"/>
<sequence>MGFASAGLKATVSVALLGMLIGCAAPGARDDSRRQTVEHSLTPRVEIAGQPAMQWNVYERMRRYRVPTMAVAVIEGGRVVWSATYGIDGSARLPAANERFQAASLSKGVTGGLAAILAARRVIDLDAPVDRCLAPLSLPRGKQDAEHPVTLRNLLQHTSGATVNGFDGYAPGEPVPTPEQVVRGETPAKSPAVVIATAPGSAYAYSGGGYTVAQIAMSHCAGASFADLMQREVLMPAGMRRSSFAQPLPASIPHAVGHAADGEPVPGGANTYPELAAAGLWTTPDDLARWLIGVRDAEEGRPSFMPTDAARTMLAPGMNKYGLGVFVSGDGEHRRFMHSGGNLGFKSSYVMFLASGNGVVVLTDGDNGSYLGGEFIKAVAAAYGWPDYAPRVATRATLDEKTMARYMGHYRFEDADSRGNRDLSLFRGGARWFLDLPDIGRTELVPTSALAFVAPETGYTVTVDDDGGLRVGSRVARKTQD</sequence>
<accession>A0ABT9T076</accession>
<dbReference type="EMBL" id="JAUSSK010000004">
    <property type="protein sequence ID" value="MDQ0010663.1"/>
    <property type="molecule type" value="Genomic_DNA"/>
</dbReference>
<comment type="caution">
    <text evidence="3">The sequence shown here is derived from an EMBL/GenBank/DDBJ whole genome shotgun (WGS) entry which is preliminary data.</text>
</comment>
<feature type="domain" description="Beta-lactamase-related" evidence="2">
    <location>
        <begin position="59"/>
        <end position="368"/>
    </location>
</feature>
<dbReference type="Pfam" id="PF00144">
    <property type="entry name" value="Beta-lactamase"/>
    <property type="match status" value="1"/>
</dbReference>
<dbReference type="Gene3D" id="3.40.710.10">
    <property type="entry name" value="DD-peptidase/beta-lactamase superfamily"/>
    <property type="match status" value="1"/>
</dbReference>
<keyword evidence="4" id="KW-1185">Reference proteome</keyword>
<evidence type="ECO:0000313" key="4">
    <source>
        <dbReference type="Proteomes" id="UP001237737"/>
    </source>
</evidence>
<dbReference type="SUPFAM" id="SSF56601">
    <property type="entry name" value="beta-lactamase/transpeptidase-like"/>
    <property type="match status" value="1"/>
</dbReference>
<dbReference type="PANTHER" id="PTHR46825">
    <property type="entry name" value="D-ALANYL-D-ALANINE-CARBOXYPEPTIDASE/ENDOPEPTIDASE AMPH"/>
    <property type="match status" value="1"/>
</dbReference>
<evidence type="ECO:0000259" key="2">
    <source>
        <dbReference type="Pfam" id="PF00144"/>
    </source>
</evidence>